<sequence length="537" mass="61554">MGFRKALVKRWKRWVGKRKDDIYVCEEEEQTKHEYRRPVDTLSTIAVDDQHDSSILPPKQHSSTCDRSIVLSGLADVPCPDLGIDIDAMLEKFDDSATPAMSHNLEKEQANQANRVPAVTLIPIAKNAQQDSNVPALNRQSSAGGMPIMPSSLADLPFADFDNDALLEEFNDSATPGISHNLEEEQTKEANSLPDGTLSAFIETGRPESSIPVPKQRSYTGMFEKLNAILGTSHKLTASVLGPVFPNLDWVRDAEEQSPEEEQDLLVNDRIKTIYTGCRRVWDLYANRVVPYRVTRYDPPWGISHTWMGERDRIDVWTPINRREWPVPIPKDTNLDLIRIEMLNLGAEDVWLDVLCLRQEHGLREDLRMQEWKIDVSCAYDRMGNFEDDCCWFNRVWTLQEISENMVIGGETGDDGTLEEDIRVMFHAQLASLRKMRDSHLVFDVLSEMKKRVSTKPLDKVAGLEYLLDLNYLPMYDGSQSEEDAWTALVDAIFKCSWQNLLFFYPEPGDGSRCWRRSWKQIMTKTLPSHQMSLWDR</sequence>
<evidence type="ECO:0000313" key="1">
    <source>
        <dbReference type="EMBL" id="SJL16906.1"/>
    </source>
</evidence>
<evidence type="ECO:0000313" key="2">
    <source>
        <dbReference type="Proteomes" id="UP000219338"/>
    </source>
</evidence>
<organism evidence="1 2">
    <name type="scientific">Armillaria ostoyae</name>
    <name type="common">Armillaria root rot fungus</name>
    <dbReference type="NCBI Taxonomy" id="47428"/>
    <lineage>
        <taxon>Eukaryota</taxon>
        <taxon>Fungi</taxon>
        <taxon>Dikarya</taxon>
        <taxon>Basidiomycota</taxon>
        <taxon>Agaricomycotina</taxon>
        <taxon>Agaricomycetes</taxon>
        <taxon>Agaricomycetidae</taxon>
        <taxon>Agaricales</taxon>
        <taxon>Marasmiineae</taxon>
        <taxon>Physalacriaceae</taxon>
        <taxon>Armillaria</taxon>
    </lineage>
</organism>
<dbReference type="OrthoDB" id="2833114at2759"/>
<evidence type="ECO:0008006" key="3">
    <source>
        <dbReference type="Google" id="ProtNLM"/>
    </source>
</evidence>
<accession>A0A284S7G7</accession>
<keyword evidence="2" id="KW-1185">Reference proteome</keyword>
<dbReference type="Proteomes" id="UP000219338">
    <property type="component" value="Unassembled WGS sequence"/>
</dbReference>
<name>A0A284S7G7_ARMOS</name>
<dbReference type="STRING" id="47428.A0A284S7G7"/>
<proteinExistence type="predicted"/>
<reference evidence="2" key="1">
    <citation type="journal article" date="2017" name="Nat. Ecol. Evol.">
        <title>Genome expansion and lineage-specific genetic innovations in the forest pathogenic fungi Armillaria.</title>
        <authorList>
            <person name="Sipos G."/>
            <person name="Prasanna A.N."/>
            <person name="Walter M.C."/>
            <person name="O'Connor E."/>
            <person name="Balint B."/>
            <person name="Krizsan K."/>
            <person name="Kiss B."/>
            <person name="Hess J."/>
            <person name="Varga T."/>
            <person name="Slot J."/>
            <person name="Riley R."/>
            <person name="Boka B."/>
            <person name="Rigling D."/>
            <person name="Barry K."/>
            <person name="Lee J."/>
            <person name="Mihaltcheva S."/>
            <person name="LaButti K."/>
            <person name="Lipzen A."/>
            <person name="Waldron R."/>
            <person name="Moloney N.M."/>
            <person name="Sperisen C."/>
            <person name="Kredics L."/>
            <person name="Vagvoelgyi C."/>
            <person name="Patrignani A."/>
            <person name="Fitzpatrick D."/>
            <person name="Nagy I."/>
            <person name="Doyle S."/>
            <person name="Anderson J.B."/>
            <person name="Grigoriev I.V."/>
            <person name="Gueldener U."/>
            <person name="Muensterkoetter M."/>
            <person name="Nagy L.G."/>
        </authorList>
    </citation>
    <scope>NUCLEOTIDE SEQUENCE [LARGE SCALE GENOMIC DNA]</scope>
    <source>
        <strain evidence="2">C18/9</strain>
    </source>
</reference>
<gene>
    <name evidence="1" type="ORF">ARMOST_20436</name>
</gene>
<dbReference type="AlphaFoldDB" id="A0A284S7G7"/>
<protein>
    <recommendedName>
        <fullName evidence="3">Heterokaryon incompatibility domain-containing protein</fullName>
    </recommendedName>
</protein>
<dbReference type="EMBL" id="FUEG01000039">
    <property type="protein sequence ID" value="SJL16906.1"/>
    <property type="molecule type" value="Genomic_DNA"/>
</dbReference>